<sequence length="97" mass="10706">MDTPDSYIDALDEPHRSNIRALHELIRETVPELAPTTAFGMLGYGCRRPRSARAASASSGWPTSTPACWPRSSVWHGRTRPASCTGRVPRRARSSSR</sequence>
<feature type="compositionally biased region" description="Basic residues" evidence="1">
    <location>
        <begin position="88"/>
        <end position="97"/>
    </location>
</feature>
<dbReference type="KEGG" id="amq:AMETH_4895"/>
<dbReference type="EMBL" id="CP009110">
    <property type="protein sequence ID" value="AIJ24987.1"/>
    <property type="molecule type" value="Genomic_DNA"/>
</dbReference>
<organism evidence="2 3">
    <name type="scientific">Amycolatopsis methanolica 239</name>
    <dbReference type="NCBI Taxonomy" id="1068978"/>
    <lineage>
        <taxon>Bacteria</taxon>
        <taxon>Bacillati</taxon>
        <taxon>Actinomycetota</taxon>
        <taxon>Actinomycetes</taxon>
        <taxon>Pseudonocardiales</taxon>
        <taxon>Pseudonocardiaceae</taxon>
        <taxon>Amycolatopsis</taxon>
        <taxon>Amycolatopsis methanolica group</taxon>
    </lineage>
</organism>
<dbReference type="PATRIC" id="fig|1068978.7.peg.5264"/>
<evidence type="ECO:0008006" key="4">
    <source>
        <dbReference type="Google" id="ProtNLM"/>
    </source>
</evidence>
<accession>A0A076N4R7</accession>
<gene>
    <name evidence="2" type="ORF">AMETH_4895</name>
</gene>
<dbReference type="Proteomes" id="UP000062973">
    <property type="component" value="Chromosome"/>
</dbReference>
<protein>
    <recommendedName>
        <fullName evidence="4">DUF1801 domain-containing protein</fullName>
    </recommendedName>
</protein>
<evidence type="ECO:0000313" key="3">
    <source>
        <dbReference type="Proteomes" id="UP000062973"/>
    </source>
</evidence>
<proteinExistence type="predicted"/>
<dbReference type="HOGENOM" id="CLU_2340663_0_0_11"/>
<dbReference type="SUPFAM" id="SSF159888">
    <property type="entry name" value="YdhG-like"/>
    <property type="match status" value="1"/>
</dbReference>
<keyword evidence="3" id="KW-1185">Reference proteome</keyword>
<evidence type="ECO:0000256" key="1">
    <source>
        <dbReference type="SAM" id="MobiDB-lite"/>
    </source>
</evidence>
<evidence type="ECO:0000313" key="2">
    <source>
        <dbReference type="EMBL" id="AIJ24987.1"/>
    </source>
</evidence>
<dbReference type="AlphaFoldDB" id="A0A076N4R7"/>
<feature type="region of interest" description="Disordered" evidence="1">
    <location>
        <begin position="76"/>
        <end position="97"/>
    </location>
</feature>
<name>A0A076N4R7_AMYME</name>
<reference evidence="2 3" key="1">
    <citation type="submission" date="2014-07" db="EMBL/GenBank/DDBJ databases">
        <title>Whole Genome Sequence of the Amycolatopsis methanolica 239.</title>
        <authorList>
            <person name="Tang B."/>
        </authorList>
    </citation>
    <scope>NUCLEOTIDE SEQUENCE [LARGE SCALE GENOMIC DNA]</scope>
    <source>
        <strain evidence="2 3">239</strain>
    </source>
</reference>
<dbReference type="STRING" id="1068978.AMETH_4895"/>